<feature type="region of interest" description="Disordered" evidence="1">
    <location>
        <begin position="1"/>
        <end position="46"/>
    </location>
</feature>
<name>A0ABR4ID23_9EURO</name>
<accession>A0ABR4ID23</accession>
<proteinExistence type="predicted"/>
<evidence type="ECO:0000313" key="2">
    <source>
        <dbReference type="EMBL" id="KAL2825638.1"/>
    </source>
</evidence>
<evidence type="ECO:0000256" key="1">
    <source>
        <dbReference type="SAM" id="MobiDB-lite"/>
    </source>
</evidence>
<gene>
    <name evidence="2" type="ORF">BDW59DRAFT_179840</name>
</gene>
<evidence type="ECO:0000313" key="3">
    <source>
        <dbReference type="Proteomes" id="UP001610335"/>
    </source>
</evidence>
<reference evidence="2 3" key="1">
    <citation type="submission" date="2024-07" db="EMBL/GenBank/DDBJ databases">
        <title>Section-level genome sequencing and comparative genomics of Aspergillus sections Usti and Cavernicolus.</title>
        <authorList>
            <consortium name="Lawrence Berkeley National Laboratory"/>
            <person name="Nybo J.L."/>
            <person name="Vesth T.C."/>
            <person name="Theobald S."/>
            <person name="Frisvad J.C."/>
            <person name="Larsen T.O."/>
            <person name="Kjaerboelling I."/>
            <person name="Rothschild-Mancinelli K."/>
            <person name="Lyhne E.K."/>
            <person name="Kogle M.E."/>
            <person name="Barry K."/>
            <person name="Clum A."/>
            <person name="Na H."/>
            <person name="Ledsgaard L."/>
            <person name="Lin J."/>
            <person name="Lipzen A."/>
            <person name="Kuo A."/>
            <person name="Riley R."/>
            <person name="Mondo S."/>
            <person name="LaButti K."/>
            <person name="Haridas S."/>
            <person name="Pangalinan J."/>
            <person name="Salamov A.A."/>
            <person name="Simmons B.A."/>
            <person name="Magnuson J.K."/>
            <person name="Chen J."/>
            <person name="Drula E."/>
            <person name="Henrissat B."/>
            <person name="Wiebenga A."/>
            <person name="Lubbers R.J."/>
            <person name="Gomes A.C."/>
            <person name="Makela M.R."/>
            <person name="Stajich J."/>
            <person name="Grigoriev I.V."/>
            <person name="Mortensen U.H."/>
            <person name="De vries R.P."/>
            <person name="Baker S.E."/>
            <person name="Andersen M.R."/>
        </authorList>
    </citation>
    <scope>NUCLEOTIDE SEQUENCE [LARGE SCALE GENOMIC DNA]</scope>
    <source>
        <strain evidence="2 3">CBS 600.67</strain>
    </source>
</reference>
<comment type="caution">
    <text evidence="2">The sequence shown here is derived from an EMBL/GenBank/DDBJ whole genome shotgun (WGS) entry which is preliminary data.</text>
</comment>
<sequence>MPATMNKYKVTKSSSKKKSKPSTGSAQKRRSVPRQDSPNVIDPRNITSYHPEQADWSIEGLPEILYQLRPIYKEKKSKEPLLMSYPIHGKRLRHILVLPDNISSAVEEFRVETWMRMDRNITLKDLTDRMHPDFRVTENALQQRNVRFRQAFGMLAWGSGNKISRDLEADLLQRMEDLGLDINSNSTRGITPGLIHPELGEDGGRVPIPSTLAKKLGSRLKKARDIIPSPSIEPEALPKEPEATMQESQGIEFAYEFVPYDMYHVHPDGAFPVIRGIIPDEELPTTVHMSDIDLSMGIQQFEPQIVDENESKPLLSNPDRLAWRAPTWTPSSAVSHRGFCNSPCFSEFPEISQEHIDAIPFVFHTPTPSKPQSPTTGIYPIVDPIQLSSNLAQAENEFDAMLREYYIGVRQLTEMPYLPPHQVM</sequence>
<protein>
    <submittedName>
        <fullName evidence="2">Uncharacterized protein</fullName>
    </submittedName>
</protein>
<organism evidence="2 3">
    <name type="scientific">Aspergillus cavernicola</name>
    <dbReference type="NCBI Taxonomy" id="176166"/>
    <lineage>
        <taxon>Eukaryota</taxon>
        <taxon>Fungi</taxon>
        <taxon>Dikarya</taxon>
        <taxon>Ascomycota</taxon>
        <taxon>Pezizomycotina</taxon>
        <taxon>Eurotiomycetes</taxon>
        <taxon>Eurotiomycetidae</taxon>
        <taxon>Eurotiales</taxon>
        <taxon>Aspergillaceae</taxon>
        <taxon>Aspergillus</taxon>
        <taxon>Aspergillus subgen. Nidulantes</taxon>
    </lineage>
</organism>
<keyword evidence="3" id="KW-1185">Reference proteome</keyword>
<dbReference type="Proteomes" id="UP001610335">
    <property type="component" value="Unassembled WGS sequence"/>
</dbReference>
<dbReference type="EMBL" id="JBFXLS010000035">
    <property type="protein sequence ID" value="KAL2825638.1"/>
    <property type="molecule type" value="Genomic_DNA"/>
</dbReference>